<evidence type="ECO:0000313" key="2">
    <source>
        <dbReference type="Proteomes" id="UP000199263"/>
    </source>
</evidence>
<dbReference type="EMBL" id="FOMG01000012">
    <property type="protein sequence ID" value="SFC88362.1"/>
    <property type="molecule type" value="Genomic_DNA"/>
</dbReference>
<dbReference type="Proteomes" id="UP000199263">
    <property type="component" value="Unassembled WGS sequence"/>
</dbReference>
<sequence length="43" mass="4896">MNFGIGAPFEIPSENFMAIELVKNSLKDVKGKVVYAKEFFEQE</sequence>
<dbReference type="STRING" id="119641.SAMN05421842_11231"/>
<name>A0A1I1MTX8_9CLOT</name>
<dbReference type="AlphaFoldDB" id="A0A1I1MTX8"/>
<reference evidence="1 2" key="1">
    <citation type="submission" date="2016-10" db="EMBL/GenBank/DDBJ databases">
        <authorList>
            <person name="de Groot N.N."/>
        </authorList>
    </citation>
    <scope>NUCLEOTIDE SEQUENCE [LARGE SCALE GENOMIC DNA]</scope>
    <source>
        <strain evidence="1 2">DSM 12992</strain>
    </source>
</reference>
<protein>
    <submittedName>
        <fullName evidence="1">Uncharacterized protein</fullName>
    </submittedName>
</protein>
<keyword evidence="2" id="KW-1185">Reference proteome</keyword>
<dbReference type="RefSeq" id="WP_278320225.1">
    <property type="nucleotide sequence ID" value="NZ_FOMG01000012.1"/>
</dbReference>
<evidence type="ECO:0000313" key="1">
    <source>
        <dbReference type="EMBL" id="SFC88362.1"/>
    </source>
</evidence>
<organism evidence="1 2">
    <name type="scientific">Clostridium uliginosum</name>
    <dbReference type="NCBI Taxonomy" id="119641"/>
    <lineage>
        <taxon>Bacteria</taxon>
        <taxon>Bacillati</taxon>
        <taxon>Bacillota</taxon>
        <taxon>Clostridia</taxon>
        <taxon>Eubacteriales</taxon>
        <taxon>Clostridiaceae</taxon>
        <taxon>Clostridium</taxon>
    </lineage>
</organism>
<accession>A0A1I1MTX8</accession>
<gene>
    <name evidence="1" type="ORF">SAMN05421842_11231</name>
</gene>
<proteinExistence type="predicted"/>